<dbReference type="PANTHER" id="PTHR14030">
    <property type="entry name" value="MITOTIC CHECKPOINT SERINE/THREONINE-PROTEIN KINASE BUB1"/>
    <property type="match status" value="1"/>
</dbReference>
<evidence type="ECO:0000256" key="7">
    <source>
        <dbReference type="PROSITE-ProRule" id="PRU10141"/>
    </source>
</evidence>
<dbReference type="GO" id="GO:0007094">
    <property type="term" value="P:mitotic spindle assembly checkpoint signaling"/>
    <property type="evidence" value="ECO:0007669"/>
    <property type="project" value="InterPro"/>
</dbReference>
<evidence type="ECO:0000313" key="11">
    <source>
        <dbReference type="EMBL" id="VDP18157.1"/>
    </source>
</evidence>
<comment type="subcellular location">
    <subcellularLocation>
        <location evidence="1">Chromosome</location>
        <location evidence="1">Centromere</location>
        <location evidence="1">Kinetochore</location>
    </subcellularLocation>
</comment>
<evidence type="ECO:0000256" key="3">
    <source>
        <dbReference type="ARBA" id="ARBA00022741"/>
    </source>
</evidence>
<dbReference type="PROSITE" id="PS50011">
    <property type="entry name" value="PROTEIN_KINASE_DOM"/>
    <property type="match status" value="1"/>
</dbReference>
<evidence type="ECO:0000313" key="13">
    <source>
        <dbReference type="WBParaSite" id="OFLC_0001468201-mRNA-1"/>
    </source>
</evidence>
<comment type="similarity">
    <text evidence="8">Belongs to the protein kinase superfamily.</text>
</comment>
<reference evidence="11 12" key="2">
    <citation type="submission" date="2018-11" db="EMBL/GenBank/DDBJ databases">
        <authorList>
            <consortium name="Pathogen Informatics"/>
        </authorList>
    </citation>
    <scope>NUCLEOTIDE SEQUENCE [LARGE SCALE GENOMIC DNA]</scope>
</reference>
<sequence>MEKRLSTEMDLDYQKNINIHDDNIYKPQPTFRKPVITAHVCHSSVSGKVGTTSFEHESETPVAIEKRKSEEMKPPLPDRTDEETLAGLNKMAKTGAMTSTPAGSFAPPIEDPIDESFRPLPSSAADPFFQKPIFDEALTANTAFGRRMSICEQRRDTLIKLSQKIGVENIIGSKKLGFGANDNISEELRRLSIAPNDTNPDEVIIHEGLRSHGESEINPWDGKLRDKIMTTQRFCPANLHDFPERCNRLTPGAAVILGGERFDIECLIGEGGFAKVYKGKSEDGNFYAVKDMINKLQARNMSCSGLLTVYLAWEIGRILEAVHNVQIIHGDIKPDNFMILHRLNEDATLEQILDKKSFTLKLIDWGRAIDMNFLKGCTFRGKAGTVAFDCPEMQDGRPWTYQTDFFGFVSTLHVIIYGKYMKVFRNTAGRYSSTSVMKRRWHQRGLLEDIFDMCLNILDCESLPKWSTIIDGLENNIRHVLDNRGPKDMEAGSSRI</sequence>
<evidence type="ECO:0000256" key="8">
    <source>
        <dbReference type="RuleBase" id="RU000304"/>
    </source>
</evidence>
<organism evidence="13">
    <name type="scientific">Onchocerca flexuosa</name>
    <dbReference type="NCBI Taxonomy" id="387005"/>
    <lineage>
        <taxon>Eukaryota</taxon>
        <taxon>Metazoa</taxon>
        <taxon>Ecdysozoa</taxon>
        <taxon>Nematoda</taxon>
        <taxon>Chromadorea</taxon>
        <taxon>Rhabditida</taxon>
        <taxon>Spirurina</taxon>
        <taxon>Spiruromorpha</taxon>
        <taxon>Filarioidea</taxon>
        <taxon>Onchocercidae</taxon>
        <taxon>Onchocerca</taxon>
    </lineage>
</organism>
<dbReference type="InterPro" id="IPR000719">
    <property type="entry name" value="Prot_kinase_dom"/>
</dbReference>
<dbReference type="SMART" id="SM00220">
    <property type="entry name" value="S_TKc"/>
    <property type="match status" value="1"/>
</dbReference>
<dbReference type="AlphaFoldDB" id="A0A183I4K9"/>
<keyword evidence="8" id="KW-0723">Serine/threonine-protein kinase</keyword>
<evidence type="ECO:0000313" key="12">
    <source>
        <dbReference type="Proteomes" id="UP000267606"/>
    </source>
</evidence>
<dbReference type="SUPFAM" id="SSF56112">
    <property type="entry name" value="Protein kinase-like (PK-like)"/>
    <property type="match status" value="1"/>
</dbReference>
<dbReference type="Proteomes" id="UP000267606">
    <property type="component" value="Unassembled WGS sequence"/>
</dbReference>
<dbReference type="PROSITE" id="PS00108">
    <property type="entry name" value="PROTEIN_KINASE_ST"/>
    <property type="match status" value="1"/>
</dbReference>
<dbReference type="InterPro" id="IPR008271">
    <property type="entry name" value="Ser/Thr_kinase_AS"/>
</dbReference>
<keyword evidence="3 7" id="KW-0547">Nucleotide-binding</keyword>
<dbReference type="Gene3D" id="1.10.510.10">
    <property type="entry name" value="Transferase(Phosphotransferase) domain 1"/>
    <property type="match status" value="1"/>
</dbReference>
<feature type="compositionally biased region" description="Basic and acidic residues" evidence="9">
    <location>
        <begin position="54"/>
        <end position="79"/>
    </location>
</feature>
<keyword evidence="8" id="KW-0808">Transferase</keyword>
<evidence type="ECO:0000256" key="4">
    <source>
        <dbReference type="ARBA" id="ARBA00022838"/>
    </source>
</evidence>
<proteinExistence type="inferred from homology"/>
<keyword evidence="5 7" id="KW-0067">ATP-binding</keyword>
<dbReference type="GO" id="GO:0032991">
    <property type="term" value="C:protein-containing complex"/>
    <property type="evidence" value="ECO:0007669"/>
    <property type="project" value="UniProtKB-ARBA"/>
</dbReference>
<dbReference type="WBParaSite" id="OFLC_0001468201-mRNA-1">
    <property type="protein sequence ID" value="OFLC_0001468201-mRNA-1"/>
    <property type="gene ID" value="OFLC_0001468201"/>
</dbReference>
<feature type="binding site" evidence="7">
    <location>
        <position position="290"/>
    </location>
    <ligand>
        <name>ATP</name>
        <dbReference type="ChEBI" id="CHEBI:30616"/>
    </ligand>
</feature>
<reference evidence="13" key="1">
    <citation type="submission" date="2016-06" db="UniProtKB">
        <authorList>
            <consortium name="WormBaseParasite"/>
        </authorList>
    </citation>
    <scope>IDENTIFICATION</scope>
</reference>
<keyword evidence="4" id="KW-0995">Kinetochore</keyword>
<keyword evidence="12" id="KW-1185">Reference proteome</keyword>
<keyword evidence="8" id="KW-0418">Kinase</keyword>
<keyword evidence="6" id="KW-0137">Centromere</keyword>
<dbReference type="PROSITE" id="PS00107">
    <property type="entry name" value="PROTEIN_KINASE_ATP"/>
    <property type="match status" value="1"/>
</dbReference>
<gene>
    <name evidence="11" type="ORF">OFLC_LOCUS14671</name>
</gene>
<accession>A0A183I4K9</accession>
<dbReference type="GO" id="GO:0051754">
    <property type="term" value="P:meiotic sister chromatid cohesion, centromeric"/>
    <property type="evidence" value="ECO:0007669"/>
    <property type="project" value="TreeGrafter"/>
</dbReference>
<evidence type="ECO:0000256" key="9">
    <source>
        <dbReference type="SAM" id="MobiDB-lite"/>
    </source>
</evidence>
<feature type="region of interest" description="Disordered" evidence="9">
    <location>
        <begin position="51"/>
        <end position="81"/>
    </location>
</feature>
<dbReference type="GO" id="GO:0005634">
    <property type="term" value="C:nucleus"/>
    <property type="evidence" value="ECO:0007669"/>
    <property type="project" value="TreeGrafter"/>
</dbReference>
<evidence type="ECO:0000259" key="10">
    <source>
        <dbReference type="PROSITE" id="PS50011"/>
    </source>
</evidence>
<dbReference type="Pfam" id="PF00069">
    <property type="entry name" value="Pkinase"/>
    <property type="match status" value="1"/>
</dbReference>
<evidence type="ECO:0000256" key="5">
    <source>
        <dbReference type="ARBA" id="ARBA00022840"/>
    </source>
</evidence>
<evidence type="ECO:0000256" key="1">
    <source>
        <dbReference type="ARBA" id="ARBA00004629"/>
    </source>
</evidence>
<dbReference type="InterPro" id="IPR011009">
    <property type="entry name" value="Kinase-like_dom_sf"/>
</dbReference>
<name>A0A183I4K9_9BILA</name>
<dbReference type="EMBL" id="UZAJ01041066">
    <property type="protein sequence ID" value="VDP18157.1"/>
    <property type="molecule type" value="Genomic_DNA"/>
</dbReference>
<dbReference type="GO" id="GO:0000776">
    <property type="term" value="C:kinetochore"/>
    <property type="evidence" value="ECO:0007669"/>
    <property type="project" value="UniProtKB-KW"/>
</dbReference>
<dbReference type="GO" id="GO:0004674">
    <property type="term" value="F:protein serine/threonine kinase activity"/>
    <property type="evidence" value="ECO:0007669"/>
    <property type="project" value="UniProtKB-KW"/>
</dbReference>
<keyword evidence="2" id="KW-0158">Chromosome</keyword>
<evidence type="ECO:0000256" key="6">
    <source>
        <dbReference type="ARBA" id="ARBA00023328"/>
    </source>
</evidence>
<dbReference type="PANTHER" id="PTHR14030:SF4">
    <property type="entry name" value="BUB1 KINASE, ISOFORM A-RELATED"/>
    <property type="match status" value="1"/>
</dbReference>
<dbReference type="GO" id="GO:0005524">
    <property type="term" value="F:ATP binding"/>
    <property type="evidence" value="ECO:0007669"/>
    <property type="project" value="UniProtKB-UniRule"/>
</dbReference>
<dbReference type="STRING" id="387005.A0A183I4K9"/>
<dbReference type="InterPro" id="IPR017441">
    <property type="entry name" value="Protein_kinase_ATP_BS"/>
</dbReference>
<evidence type="ECO:0000256" key="2">
    <source>
        <dbReference type="ARBA" id="ARBA00022454"/>
    </source>
</evidence>
<dbReference type="InterPro" id="IPR015661">
    <property type="entry name" value="Bub1/Mad3"/>
</dbReference>
<protein>
    <submittedName>
        <fullName evidence="13">Protein kinase domain-containing protein</fullName>
    </submittedName>
</protein>
<feature type="domain" description="Protein kinase" evidence="10">
    <location>
        <begin position="133"/>
        <end position="496"/>
    </location>
</feature>